<dbReference type="Proteomes" id="UP000306740">
    <property type="component" value="Unassembled WGS sequence"/>
</dbReference>
<dbReference type="AlphaFoldDB" id="A0A5C4MUW0"/>
<accession>A0A5C4MUW0</accession>
<evidence type="ECO:0000256" key="3">
    <source>
        <dbReference type="SAM" id="Phobius"/>
    </source>
</evidence>
<keyword evidence="3" id="KW-0812">Transmembrane</keyword>
<comment type="subcellular location">
    <subcellularLocation>
        <location evidence="2">Cell membrane</location>
        <topology evidence="2">Multi-pass membrane protein</topology>
    </subcellularLocation>
</comment>
<evidence type="ECO:0000313" key="4">
    <source>
        <dbReference type="EMBL" id="TNC49724.1"/>
    </source>
</evidence>
<organism evidence="4 6">
    <name type="scientific">Mumia zhuanghuii</name>
    <dbReference type="NCBI Taxonomy" id="2585211"/>
    <lineage>
        <taxon>Bacteria</taxon>
        <taxon>Bacillati</taxon>
        <taxon>Actinomycetota</taxon>
        <taxon>Actinomycetes</taxon>
        <taxon>Propionibacteriales</taxon>
        <taxon>Nocardioidaceae</taxon>
        <taxon>Mumia</taxon>
    </lineage>
</organism>
<keyword evidence="2 3" id="KW-0472">Membrane</keyword>
<dbReference type="InterPro" id="IPR003784">
    <property type="entry name" value="BioY"/>
</dbReference>
<dbReference type="GO" id="GO:0015225">
    <property type="term" value="F:biotin transmembrane transporter activity"/>
    <property type="evidence" value="ECO:0007669"/>
    <property type="project" value="UniProtKB-UniRule"/>
</dbReference>
<dbReference type="OrthoDB" id="9803495at2"/>
<protein>
    <recommendedName>
        <fullName evidence="2">Biotin transporter</fullName>
    </recommendedName>
</protein>
<comment type="caution">
    <text evidence="4">The sequence shown here is derived from an EMBL/GenBank/DDBJ whole genome shotgun (WGS) entry which is preliminary data.</text>
</comment>
<evidence type="ECO:0000256" key="2">
    <source>
        <dbReference type="PIRNR" id="PIRNR016661"/>
    </source>
</evidence>
<dbReference type="Pfam" id="PF02632">
    <property type="entry name" value="BioY"/>
    <property type="match status" value="1"/>
</dbReference>
<dbReference type="EMBL" id="VDFR01000021">
    <property type="protein sequence ID" value="TNC49724.1"/>
    <property type="molecule type" value="Genomic_DNA"/>
</dbReference>
<keyword evidence="2" id="KW-0813">Transport</keyword>
<feature type="transmembrane region" description="Helical" evidence="3">
    <location>
        <begin position="81"/>
        <end position="99"/>
    </location>
</feature>
<feature type="transmembrane region" description="Helical" evidence="3">
    <location>
        <begin position="142"/>
        <end position="161"/>
    </location>
</feature>
<dbReference type="PANTHER" id="PTHR34295:SF1">
    <property type="entry name" value="BIOTIN TRANSPORTER BIOY"/>
    <property type="match status" value="1"/>
</dbReference>
<dbReference type="Gene3D" id="1.10.1760.20">
    <property type="match status" value="1"/>
</dbReference>
<evidence type="ECO:0000313" key="5">
    <source>
        <dbReference type="EMBL" id="TNC49971.1"/>
    </source>
</evidence>
<feature type="transmembrane region" description="Helical" evidence="3">
    <location>
        <begin position="33"/>
        <end position="52"/>
    </location>
</feature>
<dbReference type="GO" id="GO:0005886">
    <property type="term" value="C:plasma membrane"/>
    <property type="evidence" value="ECO:0007669"/>
    <property type="project" value="UniProtKB-SubCell"/>
</dbReference>
<keyword evidence="2" id="KW-1003">Cell membrane</keyword>
<name>A0A5C4MUW0_9ACTN</name>
<sequence length="211" mass="22168">MTLDPRTDASTVPAGEPADAPAARARAFSTTDLALIAAFAALISACAYLPAIPVGASGVPITLQTFAVMLTGCLLGPWRGFTAVTLYLLLGALGLPVFAEHSSGIGTFASISGGYLLSFPFAALLGGYLVKYVAGPQRKTRAVWVFLCSIAASILVIHPFGVVGMMLHQDVSLWTAMTWDAPFWVGDLLKTTLVAIIAAEVHRAFPRLLHP</sequence>
<comment type="similarity">
    <text evidence="1 2">Belongs to the BioY family.</text>
</comment>
<gene>
    <name evidence="5" type="ORF">FHE65_04605</name>
    <name evidence="4" type="ORF">FHE65_04850</name>
</gene>
<dbReference type="PANTHER" id="PTHR34295">
    <property type="entry name" value="BIOTIN TRANSPORTER BIOY"/>
    <property type="match status" value="1"/>
</dbReference>
<evidence type="ECO:0000313" key="6">
    <source>
        <dbReference type="Proteomes" id="UP000306740"/>
    </source>
</evidence>
<feature type="transmembrane region" description="Helical" evidence="3">
    <location>
        <begin position="105"/>
        <end position="130"/>
    </location>
</feature>
<proteinExistence type="inferred from homology"/>
<dbReference type="PIRSF" id="PIRSF016661">
    <property type="entry name" value="BioY"/>
    <property type="match status" value="1"/>
</dbReference>
<evidence type="ECO:0000256" key="1">
    <source>
        <dbReference type="ARBA" id="ARBA00010692"/>
    </source>
</evidence>
<keyword evidence="3" id="KW-1133">Transmembrane helix</keyword>
<reference evidence="4 6" key="1">
    <citation type="submission" date="2019-05" db="EMBL/GenBank/DDBJ databases">
        <title>Mumia sp. nov., isolated from the intestinal contents of plateau pika (Ochotona curzoniae) in the Qinghai-Tibet plateau of China.</title>
        <authorList>
            <person name="Tian Z."/>
        </authorList>
    </citation>
    <scope>NUCLEOTIDE SEQUENCE [LARGE SCALE GENOMIC DNA]</scope>
    <source>
        <strain evidence="6">527</strain>
        <strain evidence="4">Z527</strain>
    </source>
</reference>
<dbReference type="RefSeq" id="WP_139086508.1">
    <property type="nucleotide sequence ID" value="NZ_VDFR01000020.1"/>
</dbReference>
<dbReference type="EMBL" id="VDFR01000020">
    <property type="protein sequence ID" value="TNC49971.1"/>
    <property type="molecule type" value="Genomic_DNA"/>
</dbReference>